<feature type="non-terminal residue" evidence="1">
    <location>
        <position position="240"/>
    </location>
</feature>
<evidence type="ECO:0000313" key="1">
    <source>
        <dbReference type="EMBL" id="TKY91413.1"/>
    </source>
</evidence>
<keyword evidence="1" id="KW-0808">Transferase</keyword>
<gene>
    <name evidence="1" type="ORF">C5S46_05990</name>
</gene>
<name>A0AC61S9N4_9EURY</name>
<protein>
    <submittedName>
        <fullName evidence="1">AarF/ABC1/UbiB kinase family protein</fullName>
    </submittedName>
</protein>
<accession>A0AC61S9N4</accession>
<dbReference type="EMBL" id="QYBA01000201">
    <property type="protein sequence ID" value="TKY91413.1"/>
    <property type="molecule type" value="Genomic_DNA"/>
</dbReference>
<keyword evidence="1" id="KW-0418">Kinase</keyword>
<comment type="caution">
    <text evidence="1">The sequence shown here is derived from an EMBL/GenBank/DDBJ whole genome shotgun (WGS) entry which is preliminary data.</text>
</comment>
<proteinExistence type="predicted"/>
<organism evidence="1 2">
    <name type="scientific">Candidatus Methanomarinus sp</name>
    <dbReference type="NCBI Taxonomy" id="3386244"/>
    <lineage>
        <taxon>Archaea</taxon>
        <taxon>Methanobacteriati</taxon>
        <taxon>Methanobacteriota</taxon>
        <taxon>Stenosarchaea group</taxon>
        <taxon>Methanomicrobia</taxon>
        <taxon>Methanosarcinales</taxon>
        <taxon>ANME-2 cluster</taxon>
        <taxon>Candidatus Methanocomedenaceae</taxon>
        <taxon>Candidatus Methanomarinus</taxon>
    </lineage>
</organism>
<dbReference type="Proteomes" id="UP000315423">
    <property type="component" value="Unassembled WGS sequence"/>
</dbReference>
<evidence type="ECO:0000313" key="2">
    <source>
        <dbReference type="Proteomes" id="UP000315423"/>
    </source>
</evidence>
<sequence length="240" mass="28435">MFNKFKRNIKVIHVFHKYRIFSIIFNESKRRYDTVDLCTCSIDHQRRDNAIRLRMAFEELGPTFTKLGQAMSKRTDLVPVEYGRELEKLQESVQAYDFEKMQESFNLVCNISSKETGTYSDITSLFDEFNTEPIASASIAQVYEAVLDGKDVVIKIPRPGMEDIIKLDLDILYDVKFFVRKILRIKIYIDIDGFLDEFKYMLIRELDYRNEALNMERFRDNFNNTKDVHIPKVCWELSND</sequence>
<reference evidence="1" key="1">
    <citation type="submission" date="2018-09" db="EMBL/GenBank/DDBJ databases">
        <title>A genomic encyclopedia of anaerobic methanotrophic archaea.</title>
        <authorList>
            <person name="Skennerton C.T."/>
            <person name="Chadwick G.L."/>
            <person name="Laso-Perez R."/>
            <person name="Leu A.O."/>
            <person name="Speth D.R."/>
            <person name="Yu H."/>
            <person name="Morgan-Lang C."/>
            <person name="Hatzenpichler R."/>
            <person name="Goudeau D."/>
            <person name="Malmstrom R."/>
            <person name="Woyke T."/>
            <person name="Hallam S."/>
            <person name="Tyson G.W."/>
            <person name="Wegener G."/>
            <person name="Boetius A."/>
            <person name="Orphan V.J."/>
        </authorList>
    </citation>
    <scope>NUCLEOTIDE SEQUENCE</scope>
    <source>
        <strain evidence="1">CONS3730D10UFb2</strain>
    </source>
</reference>